<reference evidence="2 3" key="1">
    <citation type="submission" date="2015-04" db="EMBL/GenBank/DDBJ databases">
        <title>Lasius niger genome sequencing.</title>
        <authorList>
            <person name="Konorov E.A."/>
            <person name="Nikitin M.A."/>
            <person name="Kirill M.V."/>
            <person name="Chang P."/>
        </authorList>
    </citation>
    <scope>NUCLEOTIDE SEQUENCE [LARGE SCALE GENOMIC DNA]</scope>
    <source>
        <tissue evidence="2">Whole</tissue>
    </source>
</reference>
<keyword evidence="3" id="KW-1185">Reference proteome</keyword>
<protein>
    <submittedName>
        <fullName evidence="2">Transient receptor potential cation channel subfamily v member 6</fullName>
    </submittedName>
</protein>
<accession>A0A0J7K7Z9</accession>
<evidence type="ECO:0000313" key="3">
    <source>
        <dbReference type="Proteomes" id="UP000036403"/>
    </source>
</evidence>
<dbReference type="PaxDb" id="67767-A0A0J7K7Z9"/>
<organism evidence="2 3">
    <name type="scientific">Lasius niger</name>
    <name type="common">Black garden ant</name>
    <dbReference type="NCBI Taxonomy" id="67767"/>
    <lineage>
        <taxon>Eukaryota</taxon>
        <taxon>Metazoa</taxon>
        <taxon>Ecdysozoa</taxon>
        <taxon>Arthropoda</taxon>
        <taxon>Hexapoda</taxon>
        <taxon>Insecta</taxon>
        <taxon>Pterygota</taxon>
        <taxon>Neoptera</taxon>
        <taxon>Endopterygota</taxon>
        <taxon>Hymenoptera</taxon>
        <taxon>Apocrita</taxon>
        <taxon>Aculeata</taxon>
        <taxon>Formicoidea</taxon>
        <taxon>Formicidae</taxon>
        <taxon>Formicinae</taxon>
        <taxon>Lasius</taxon>
        <taxon>Lasius</taxon>
    </lineage>
</organism>
<dbReference type="Proteomes" id="UP000036403">
    <property type="component" value="Unassembled WGS sequence"/>
</dbReference>
<gene>
    <name evidence="2" type="ORF">RF55_14519</name>
</gene>
<keyword evidence="2" id="KW-0675">Receptor</keyword>
<evidence type="ECO:0000256" key="1">
    <source>
        <dbReference type="SAM" id="MobiDB-lite"/>
    </source>
</evidence>
<proteinExistence type="predicted"/>
<name>A0A0J7K7Z9_LASNI</name>
<dbReference type="EMBL" id="LBMM01012016">
    <property type="protein sequence ID" value="KMQ86482.1"/>
    <property type="molecule type" value="Genomic_DNA"/>
</dbReference>
<sequence length="124" mass="13245">MPPQFSVPGTSTEKPKGGKPKITGNIQLVPPGKQQEKQPTSNRAAPKDAEQTTDGWVKVEGRKKKRKDQRKAVSNPQTSGAPVEPNSDRKTGTGAKPAPRRRAPRTAAVAIKGTKEGTQQPSKS</sequence>
<feature type="region of interest" description="Disordered" evidence="1">
    <location>
        <begin position="1"/>
        <end position="124"/>
    </location>
</feature>
<comment type="caution">
    <text evidence="2">The sequence shown here is derived from an EMBL/GenBank/DDBJ whole genome shotgun (WGS) entry which is preliminary data.</text>
</comment>
<dbReference type="AlphaFoldDB" id="A0A0J7K7Z9"/>
<evidence type="ECO:0000313" key="2">
    <source>
        <dbReference type="EMBL" id="KMQ86482.1"/>
    </source>
</evidence>